<evidence type="ECO:0000256" key="9">
    <source>
        <dbReference type="ARBA" id="ARBA00022840"/>
    </source>
</evidence>
<dbReference type="EMBL" id="CP162602">
    <property type="protein sequence ID" value="XDK26419.1"/>
    <property type="molecule type" value="Genomic_DNA"/>
</dbReference>
<dbReference type="GO" id="GO:0005524">
    <property type="term" value="F:ATP binding"/>
    <property type="evidence" value="ECO:0007669"/>
    <property type="project" value="UniProtKB-KW"/>
</dbReference>
<proteinExistence type="predicted"/>
<evidence type="ECO:0000313" key="13">
    <source>
        <dbReference type="EMBL" id="XDK26419.1"/>
    </source>
</evidence>
<evidence type="ECO:0000259" key="12">
    <source>
        <dbReference type="PROSITE" id="PS50885"/>
    </source>
</evidence>
<evidence type="ECO:0000256" key="2">
    <source>
        <dbReference type="ARBA" id="ARBA00004651"/>
    </source>
</evidence>
<feature type="transmembrane region" description="Helical" evidence="10">
    <location>
        <begin position="145"/>
        <end position="167"/>
    </location>
</feature>
<dbReference type="InterPro" id="IPR003660">
    <property type="entry name" value="HAMP_dom"/>
</dbReference>
<accession>A0AB39HED5</accession>
<dbReference type="InterPro" id="IPR004358">
    <property type="entry name" value="Sig_transdc_His_kin-like_C"/>
</dbReference>
<evidence type="ECO:0000256" key="7">
    <source>
        <dbReference type="ARBA" id="ARBA00022741"/>
    </source>
</evidence>
<dbReference type="EC" id="2.7.13.3" evidence="3"/>
<dbReference type="InterPro" id="IPR036097">
    <property type="entry name" value="HisK_dim/P_sf"/>
</dbReference>
<dbReference type="AlphaFoldDB" id="A0AB39HED5"/>
<keyword evidence="8" id="KW-0418">Kinase</keyword>
<keyword evidence="9 13" id="KW-0067">ATP-binding</keyword>
<dbReference type="InterPro" id="IPR003661">
    <property type="entry name" value="HisK_dim/P_dom"/>
</dbReference>
<evidence type="ECO:0000256" key="10">
    <source>
        <dbReference type="SAM" id="Phobius"/>
    </source>
</evidence>
<dbReference type="Pfam" id="PF00672">
    <property type="entry name" value="HAMP"/>
    <property type="match status" value="1"/>
</dbReference>
<dbReference type="InterPro" id="IPR003594">
    <property type="entry name" value="HATPase_dom"/>
</dbReference>
<dbReference type="SUPFAM" id="SSF47384">
    <property type="entry name" value="Homodimeric domain of signal transducing histidine kinase"/>
    <property type="match status" value="1"/>
</dbReference>
<keyword evidence="10" id="KW-0472">Membrane</keyword>
<dbReference type="PRINTS" id="PR00344">
    <property type="entry name" value="BCTRLSENSOR"/>
</dbReference>
<dbReference type="InterPro" id="IPR036890">
    <property type="entry name" value="HATPase_C_sf"/>
</dbReference>
<keyword evidence="7" id="KW-0547">Nucleotide-binding</keyword>
<geneLocation type="plasmid" evidence="13">
    <name>p-HB236076</name>
</geneLocation>
<organism evidence="13">
    <name type="scientific">Vibrio sp. HB236076</name>
    <dbReference type="NCBI Taxonomy" id="3232307"/>
    <lineage>
        <taxon>Bacteria</taxon>
        <taxon>Pseudomonadati</taxon>
        <taxon>Pseudomonadota</taxon>
        <taxon>Gammaproteobacteria</taxon>
        <taxon>Vibrionales</taxon>
        <taxon>Vibrionaceae</taxon>
        <taxon>Vibrio</taxon>
    </lineage>
</organism>
<keyword evidence="10" id="KW-0812">Transmembrane</keyword>
<dbReference type="SMART" id="SM00304">
    <property type="entry name" value="HAMP"/>
    <property type="match status" value="1"/>
</dbReference>
<dbReference type="SUPFAM" id="SSF158472">
    <property type="entry name" value="HAMP domain-like"/>
    <property type="match status" value="1"/>
</dbReference>
<dbReference type="InterPro" id="IPR005467">
    <property type="entry name" value="His_kinase_dom"/>
</dbReference>
<feature type="domain" description="Histidine kinase" evidence="11">
    <location>
        <begin position="266"/>
        <end position="503"/>
    </location>
</feature>
<keyword evidence="4" id="KW-1003">Cell membrane</keyword>
<protein>
    <recommendedName>
        <fullName evidence="3">histidine kinase</fullName>
        <ecNumber evidence="3">2.7.13.3</ecNumber>
    </recommendedName>
</protein>
<evidence type="ECO:0000256" key="3">
    <source>
        <dbReference type="ARBA" id="ARBA00012438"/>
    </source>
</evidence>
<dbReference type="SUPFAM" id="SSF55874">
    <property type="entry name" value="ATPase domain of HSP90 chaperone/DNA topoisomerase II/histidine kinase"/>
    <property type="match status" value="1"/>
</dbReference>
<name>A0AB39HED5_9VIBR</name>
<dbReference type="PANTHER" id="PTHR44936:SF10">
    <property type="entry name" value="SENSOR PROTEIN RSTB"/>
    <property type="match status" value="1"/>
</dbReference>
<evidence type="ECO:0000256" key="8">
    <source>
        <dbReference type="ARBA" id="ARBA00022777"/>
    </source>
</evidence>
<evidence type="ECO:0000256" key="1">
    <source>
        <dbReference type="ARBA" id="ARBA00000085"/>
    </source>
</evidence>
<feature type="transmembrane region" description="Helical" evidence="10">
    <location>
        <begin position="12"/>
        <end position="30"/>
    </location>
</feature>
<dbReference type="RefSeq" id="WP_306099310.1">
    <property type="nucleotide sequence ID" value="NZ_CP162602.1"/>
</dbReference>
<dbReference type="SMART" id="SM00387">
    <property type="entry name" value="HATPase_c"/>
    <property type="match status" value="1"/>
</dbReference>
<keyword evidence="5" id="KW-0597">Phosphoprotein</keyword>
<gene>
    <name evidence="13" type="ORF">AB0763_15320</name>
</gene>
<keyword evidence="6" id="KW-0808">Transferase</keyword>
<evidence type="ECO:0000256" key="4">
    <source>
        <dbReference type="ARBA" id="ARBA00022475"/>
    </source>
</evidence>
<comment type="catalytic activity">
    <reaction evidence="1">
        <text>ATP + protein L-histidine = ADP + protein N-phospho-L-histidine.</text>
        <dbReference type="EC" id="2.7.13.3"/>
    </reaction>
</comment>
<dbReference type="PROSITE" id="PS50885">
    <property type="entry name" value="HAMP"/>
    <property type="match status" value="1"/>
</dbReference>
<dbReference type="Gene3D" id="1.10.287.130">
    <property type="match status" value="1"/>
</dbReference>
<reference evidence="13" key="1">
    <citation type="submission" date="2024-07" db="EMBL/GenBank/DDBJ databases">
        <title>Genome Analysis of a Potential Novel Vibrio Species Secreting pH- and Thermo-stable Alginate Lyase and its Application in Producing Alginate Oligosaccharides.</title>
        <authorList>
            <person name="Huang H."/>
            <person name="Bao K."/>
        </authorList>
    </citation>
    <scope>NUCLEOTIDE SEQUENCE</scope>
    <source>
        <strain evidence="13">HB236076</strain>
        <plasmid evidence="13">p-HB236076</plasmid>
    </source>
</reference>
<dbReference type="GO" id="GO:0000155">
    <property type="term" value="F:phosphorelay sensor kinase activity"/>
    <property type="evidence" value="ECO:0007669"/>
    <property type="project" value="InterPro"/>
</dbReference>
<comment type="subcellular location">
    <subcellularLocation>
        <location evidence="2">Cell membrane</location>
        <topology evidence="2">Multi-pass membrane protein</topology>
    </subcellularLocation>
</comment>
<evidence type="ECO:0000256" key="5">
    <source>
        <dbReference type="ARBA" id="ARBA00022553"/>
    </source>
</evidence>
<dbReference type="Pfam" id="PF02518">
    <property type="entry name" value="HATPase_c"/>
    <property type="match status" value="1"/>
</dbReference>
<evidence type="ECO:0000256" key="6">
    <source>
        <dbReference type="ARBA" id="ARBA00022679"/>
    </source>
</evidence>
<dbReference type="CDD" id="cd00082">
    <property type="entry name" value="HisKA"/>
    <property type="match status" value="1"/>
</dbReference>
<evidence type="ECO:0000259" key="11">
    <source>
        <dbReference type="PROSITE" id="PS50109"/>
    </source>
</evidence>
<dbReference type="CDD" id="cd06225">
    <property type="entry name" value="HAMP"/>
    <property type="match status" value="1"/>
</dbReference>
<dbReference type="Gene3D" id="6.10.340.10">
    <property type="match status" value="1"/>
</dbReference>
<keyword evidence="13" id="KW-0614">Plasmid</keyword>
<dbReference type="KEGG" id="vih:AB0763_15320"/>
<dbReference type="GO" id="GO:0005886">
    <property type="term" value="C:plasma membrane"/>
    <property type="evidence" value="ECO:0007669"/>
    <property type="project" value="UniProtKB-SubCell"/>
</dbReference>
<keyword evidence="10" id="KW-1133">Transmembrane helix</keyword>
<feature type="domain" description="HAMP" evidence="12">
    <location>
        <begin position="165"/>
        <end position="217"/>
    </location>
</feature>
<dbReference type="PROSITE" id="PS50109">
    <property type="entry name" value="HIS_KIN"/>
    <property type="match status" value="1"/>
</dbReference>
<dbReference type="InterPro" id="IPR050980">
    <property type="entry name" value="2C_sensor_his_kinase"/>
</dbReference>
<dbReference type="PANTHER" id="PTHR44936">
    <property type="entry name" value="SENSOR PROTEIN CREC"/>
    <property type="match status" value="1"/>
</dbReference>
<sequence>MSIRMKTILGLSMIQLLLCMAIFTLSFRYLTHENKQRFEQQVQSTLSISQTLTLRPILANDLIALRKLLTTLVEQYNMVYAEIRSPNKVILAQSGDRASLNNLTAENKVALDQVIVYQGTPIAFATLYFDLTETNTQMETIKHNFLALSFITVLIIIAIAYCLGHYLTRSLSKLEQAALKVASGERTFTWQSSGNDEISVVVKAFRHMIDKLCESEQISAQYQRALEQQVQRKSHSLKETSDALTLAQRQLVDSQKMAAIGVMSAGVAHEINNPIGIIHSNLQLCKEYLVELEDQTVNPNIQNNPQTDDRITLINELNDCIDDSLISANRVRTIIEKLSHYASDITIDEGNSSSCDIVFPLFKAIEELDTLNEVQIKTDHSLYSLPKTTGREARLKALFVEVLKNAINACHKSPHDQPKVITISSRQEQTQFSIFIHNTGPFIDEKDLEHIFEPFFTTQKVGNGAGLGLTHAYDIMKRYNGKIEIANHPKVGVEVALTFQANVNKDN</sequence>
<dbReference type="Gene3D" id="3.30.565.10">
    <property type="entry name" value="Histidine kinase-like ATPase, C-terminal domain"/>
    <property type="match status" value="1"/>
</dbReference>